<reference evidence="2" key="1">
    <citation type="submission" date="2024-06" db="EMBL/GenBank/DDBJ databases">
        <title>Streptomyces sp. strain HUAS MG91 genome sequences.</title>
        <authorList>
            <person name="Mo P."/>
        </authorList>
    </citation>
    <scope>NUCLEOTIDE SEQUENCE</scope>
    <source>
        <strain evidence="2">HUAS MG91</strain>
    </source>
</reference>
<evidence type="ECO:0000313" key="2">
    <source>
        <dbReference type="EMBL" id="XCJ69369.1"/>
    </source>
</evidence>
<organism evidence="2">
    <name type="scientific">Streptomyces tabacisoli</name>
    <dbReference type="NCBI Taxonomy" id="3156398"/>
    <lineage>
        <taxon>Bacteria</taxon>
        <taxon>Bacillati</taxon>
        <taxon>Actinomycetota</taxon>
        <taxon>Actinomycetes</taxon>
        <taxon>Kitasatosporales</taxon>
        <taxon>Streptomycetaceae</taxon>
        <taxon>Streptomyces</taxon>
    </lineage>
</organism>
<proteinExistence type="predicted"/>
<evidence type="ECO:0000256" key="1">
    <source>
        <dbReference type="SAM" id="Phobius"/>
    </source>
</evidence>
<gene>
    <name evidence="2" type="ORF">ABII15_05030</name>
</gene>
<keyword evidence="1" id="KW-0812">Transmembrane</keyword>
<sequence>MAKPYYVRGCIPDQDEPSVTVALWTGPEAREKRNLFLSIPLVSGGVPLSATQVMVGLLRLGRGTHMFGFTGRRFDGKRVLDGSSLVEDVRAASPLKETREPQMPRGFYFERPGQVRKY</sequence>
<protein>
    <submittedName>
        <fullName evidence="2">Uncharacterized protein</fullName>
    </submittedName>
</protein>
<feature type="transmembrane region" description="Helical" evidence="1">
    <location>
        <begin position="35"/>
        <end position="58"/>
    </location>
</feature>
<dbReference type="EMBL" id="CP159534">
    <property type="protein sequence ID" value="XCJ69369.1"/>
    <property type="molecule type" value="Genomic_DNA"/>
</dbReference>
<dbReference type="AlphaFoldDB" id="A0AAU8ILH8"/>
<keyword evidence="1" id="KW-1133">Transmembrane helix</keyword>
<dbReference type="KEGG" id="stac:ABII15_05030"/>
<dbReference type="RefSeq" id="WP_353941060.1">
    <property type="nucleotide sequence ID" value="NZ_CP159534.1"/>
</dbReference>
<accession>A0AAU8ILH8</accession>
<keyword evidence="1" id="KW-0472">Membrane</keyword>
<name>A0AAU8ILH8_9ACTN</name>